<accession>A0A7C1SWX5</accession>
<name>A0A7C1SWX5_9HYPH</name>
<organism evidence="1">
    <name type="scientific">Agrobacterium albertimagni</name>
    <dbReference type="NCBI Taxonomy" id="147266"/>
    <lineage>
        <taxon>Bacteria</taxon>
        <taxon>Pseudomonadati</taxon>
        <taxon>Pseudomonadota</taxon>
        <taxon>Alphaproteobacteria</taxon>
        <taxon>Hyphomicrobiales</taxon>
        <taxon>Rhizobiaceae</taxon>
        <taxon>Rhizobium/Agrobacterium group</taxon>
        <taxon>Agrobacterium</taxon>
    </lineage>
</organism>
<evidence type="ECO:0000313" key="1">
    <source>
        <dbReference type="EMBL" id="HEB42463.1"/>
    </source>
</evidence>
<comment type="caution">
    <text evidence="1">The sequence shown here is derived from an EMBL/GenBank/DDBJ whole genome shotgun (WGS) entry which is preliminary data.</text>
</comment>
<reference evidence="1" key="1">
    <citation type="journal article" date="2020" name="mSystems">
        <title>Genome- and Community-Level Interaction Insights into Carbon Utilization and Element Cycling Functions of Hydrothermarchaeota in Hydrothermal Sediment.</title>
        <authorList>
            <person name="Zhou Z."/>
            <person name="Liu Y."/>
            <person name="Xu W."/>
            <person name="Pan J."/>
            <person name="Luo Z.H."/>
            <person name="Li M."/>
        </authorList>
    </citation>
    <scope>NUCLEOTIDE SEQUENCE [LARGE SCALE GENOMIC DNA]</scope>
    <source>
        <strain evidence="1">SpSt-243</strain>
    </source>
</reference>
<proteinExistence type="predicted"/>
<gene>
    <name evidence="1" type="ORF">ENP70_01895</name>
</gene>
<dbReference type="EMBL" id="DSKI01000107">
    <property type="protein sequence ID" value="HEB42463.1"/>
    <property type="molecule type" value="Genomic_DNA"/>
</dbReference>
<sequence length="161" mass="17701">MNDLYAVILWLASLLETDSDGRLDLHSFQPEIDDTASGAIVSVASGQLIMLEGEAAQLNALIAKLECRHNAKFKLLGHRFIGARSRLPLIVNPARLLPAEDEWINQALGPASVNPVELEMLLRWAGHRQMEIALGTLGETAWRHAPVFPFRSSRASTANLL</sequence>
<protein>
    <submittedName>
        <fullName evidence="1">Uncharacterized protein</fullName>
    </submittedName>
</protein>
<dbReference type="AlphaFoldDB" id="A0A7C1SWX5"/>